<dbReference type="Gene3D" id="1.20.1250.20">
    <property type="entry name" value="MFS general substrate transporter like domains"/>
    <property type="match status" value="1"/>
</dbReference>
<feature type="transmembrane region" description="Helical" evidence="6">
    <location>
        <begin position="134"/>
        <end position="159"/>
    </location>
</feature>
<organism evidence="8 9">
    <name type="scientific">Colletotrichum spinosum</name>
    <dbReference type="NCBI Taxonomy" id="1347390"/>
    <lineage>
        <taxon>Eukaryota</taxon>
        <taxon>Fungi</taxon>
        <taxon>Dikarya</taxon>
        <taxon>Ascomycota</taxon>
        <taxon>Pezizomycotina</taxon>
        <taxon>Sordariomycetes</taxon>
        <taxon>Hypocreomycetidae</taxon>
        <taxon>Glomerellales</taxon>
        <taxon>Glomerellaceae</taxon>
        <taxon>Colletotrichum</taxon>
        <taxon>Colletotrichum orbiculare species complex</taxon>
    </lineage>
</organism>
<dbReference type="Proteomes" id="UP000295083">
    <property type="component" value="Unassembled WGS sequence"/>
</dbReference>
<dbReference type="GO" id="GO:0022857">
    <property type="term" value="F:transmembrane transporter activity"/>
    <property type="evidence" value="ECO:0007669"/>
    <property type="project" value="InterPro"/>
</dbReference>
<feature type="transmembrane region" description="Helical" evidence="6">
    <location>
        <begin position="523"/>
        <end position="547"/>
    </location>
</feature>
<feature type="transmembrane region" description="Helical" evidence="6">
    <location>
        <begin position="108"/>
        <end position="128"/>
    </location>
</feature>
<feature type="transmembrane region" description="Helical" evidence="6">
    <location>
        <begin position="39"/>
        <end position="61"/>
    </location>
</feature>
<feature type="transmembrane region" description="Helical" evidence="6">
    <location>
        <begin position="364"/>
        <end position="382"/>
    </location>
</feature>
<reference evidence="8 9" key="1">
    <citation type="submission" date="2018-11" db="EMBL/GenBank/DDBJ databases">
        <title>Genome sequence and assembly of Colletotrichum spinosum.</title>
        <authorList>
            <person name="Gan P."/>
            <person name="Shirasu K."/>
        </authorList>
    </citation>
    <scope>NUCLEOTIDE SEQUENCE [LARGE SCALE GENOMIC DNA]</scope>
    <source>
        <strain evidence="8 9">CBS 515.97</strain>
    </source>
</reference>
<dbReference type="AlphaFoldDB" id="A0A4R8Q5D9"/>
<dbReference type="InterPro" id="IPR011701">
    <property type="entry name" value="MFS"/>
</dbReference>
<feature type="compositionally biased region" description="Basic and acidic residues" evidence="5">
    <location>
        <begin position="1"/>
        <end position="22"/>
    </location>
</feature>
<comment type="caution">
    <text evidence="8">The sequence shown here is derived from an EMBL/GenBank/DDBJ whole genome shotgun (WGS) entry which is preliminary data.</text>
</comment>
<feature type="region of interest" description="Disordered" evidence="5">
    <location>
        <begin position="1"/>
        <end position="27"/>
    </location>
</feature>
<dbReference type="Pfam" id="PF07690">
    <property type="entry name" value="MFS_1"/>
    <property type="match status" value="1"/>
</dbReference>
<evidence type="ECO:0000256" key="1">
    <source>
        <dbReference type="ARBA" id="ARBA00004141"/>
    </source>
</evidence>
<evidence type="ECO:0000313" key="8">
    <source>
        <dbReference type="EMBL" id="TDZ30814.1"/>
    </source>
</evidence>
<evidence type="ECO:0000313" key="9">
    <source>
        <dbReference type="Proteomes" id="UP000295083"/>
    </source>
</evidence>
<gene>
    <name evidence="8" type="primary">roqT-5</name>
    <name evidence="8" type="ORF">C8035_v002432</name>
</gene>
<dbReference type="PROSITE" id="PS50850">
    <property type="entry name" value="MFS"/>
    <property type="match status" value="1"/>
</dbReference>
<dbReference type="PRINTS" id="PR01036">
    <property type="entry name" value="TCRTETB"/>
</dbReference>
<feature type="transmembrane region" description="Helical" evidence="6">
    <location>
        <begin position="453"/>
        <end position="474"/>
    </location>
</feature>
<feature type="transmembrane region" description="Helical" evidence="6">
    <location>
        <begin position="81"/>
        <end position="101"/>
    </location>
</feature>
<evidence type="ECO:0000256" key="3">
    <source>
        <dbReference type="ARBA" id="ARBA00022989"/>
    </source>
</evidence>
<proteinExistence type="predicted"/>
<name>A0A4R8Q5D9_9PEZI</name>
<evidence type="ECO:0000256" key="4">
    <source>
        <dbReference type="ARBA" id="ARBA00023136"/>
    </source>
</evidence>
<dbReference type="PANTHER" id="PTHR23501">
    <property type="entry name" value="MAJOR FACILITATOR SUPERFAMILY"/>
    <property type="match status" value="1"/>
</dbReference>
<feature type="transmembrane region" description="Helical" evidence="6">
    <location>
        <begin position="256"/>
        <end position="274"/>
    </location>
</feature>
<dbReference type="InterPro" id="IPR036259">
    <property type="entry name" value="MFS_trans_sf"/>
</dbReference>
<sequence>MNRGKKEVIRDTTKEINPDSERGGSTQEVVVEEARRTDLVVAFLTVGLCLVLFATAVDNTILATAIPRITDDFDSLQDAGWYRSSYLVASTALSPSFGKVYANYSVKWTYLAGLVIFEAGSVLCALAPTSSALIAGRTVAGIGGAALYSGAINIVGIAAPMNLRPVLFAVISSMFGVASLVGPPLGGVFTDSAKLTWRWCFWINLPLGSVAFAVILFFFRVPPTTEERSSDEAISDDEDRRKIDIITRNVAKMDPVGTVLLIPAIVSFLLALQWGGTKYSWRDGRVWGNLVCFGCLTIAFIASQVVAGDNATIPGRVFKQRAVWGNALVMTFLSAAMFTHIFYFPFYFQIVLGTTATGSGLRTLAYIGSVALTGVIVGAVMTRSGLHKPFAWAGAAIFVAGSGFLQTLRVDSGPAMFVGFQLMTGFGVGAAWQVPFVALQRAKGLAGKPGDMAVANALMAFFNSLGAALGISVAENVFASTLHRQLGSIAGLQPSLANTIANTGDAANLRNPAFLQPELLPPVLLAFNSAIMTTFIVAIASGGLAFLSSLI</sequence>
<feature type="transmembrane region" description="Helical" evidence="6">
    <location>
        <begin position="286"/>
        <end position="307"/>
    </location>
</feature>
<keyword evidence="2 6" id="KW-0812">Transmembrane</keyword>
<feature type="transmembrane region" description="Helical" evidence="6">
    <location>
        <begin position="328"/>
        <end position="352"/>
    </location>
</feature>
<dbReference type="InterPro" id="IPR020846">
    <property type="entry name" value="MFS_dom"/>
</dbReference>
<keyword evidence="3 6" id="KW-1133">Transmembrane helix</keyword>
<evidence type="ECO:0000259" key="7">
    <source>
        <dbReference type="PROSITE" id="PS50850"/>
    </source>
</evidence>
<dbReference type="GO" id="GO:0005886">
    <property type="term" value="C:plasma membrane"/>
    <property type="evidence" value="ECO:0007669"/>
    <property type="project" value="TreeGrafter"/>
</dbReference>
<dbReference type="SUPFAM" id="SSF103473">
    <property type="entry name" value="MFS general substrate transporter"/>
    <property type="match status" value="1"/>
</dbReference>
<evidence type="ECO:0000256" key="5">
    <source>
        <dbReference type="SAM" id="MobiDB-lite"/>
    </source>
</evidence>
<feature type="transmembrane region" description="Helical" evidence="6">
    <location>
        <begin position="389"/>
        <end position="408"/>
    </location>
</feature>
<feature type="transmembrane region" description="Helical" evidence="6">
    <location>
        <begin position="201"/>
        <end position="219"/>
    </location>
</feature>
<dbReference type="CDD" id="cd17502">
    <property type="entry name" value="MFS_Azr1_MDR_like"/>
    <property type="match status" value="1"/>
</dbReference>
<dbReference type="EMBL" id="QAPG01000118">
    <property type="protein sequence ID" value="TDZ30814.1"/>
    <property type="molecule type" value="Genomic_DNA"/>
</dbReference>
<evidence type="ECO:0000256" key="2">
    <source>
        <dbReference type="ARBA" id="ARBA00022692"/>
    </source>
</evidence>
<feature type="transmembrane region" description="Helical" evidence="6">
    <location>
        <begin position="166"/>
        <end position="189"/>
    </location>
</feature>
<accession>A0A4R8Q5D9</accession>
<keyword evidence="4 6" id="KW-0472">Membrane</keyword>
<keyword evidence="9" id="KW-1185">Reference proteome</keyword>
<evidence type="ECO:0000256" key="6">
    <source>
        <dbReference type="SAM" id="Phobius"/>
    </source>
</evidence>
<dbReference type="PANTHER" id="PTHR23501:SF198">
    <property type="entry name" value="AZOLE RESISTANCE PROTEIN 1-RELATED"/>
    <property type="match status" value="1"/>
</dbReference>
<comment type="subcellular location">
    <subcellularLocation>
        <location evidence="1">Membrane</location>
        <topology evidence="1">Multi-pass membrane protein</topology>
    </subcellularLocation>
</comment>
<feature type="transmembrane region" description="Helical" evidence="6">
    <location>
        <begin position="414"/>
        <end position="432"/>
    </location>
</feature>
<protein>
    <submittedName>
        <fullName evidence="8">Efflux pump roqT</fullName>
    </submittedName>
</protein>
<feature type="domain" description="Major facilitator superfamily (MFS) profile" evidence="7">
    <location>
        <begin position="44"/>
        <end position="551"/>
    </location>
</feature>